<dbReference type="EnsemblMetazoa" id="CLYHEMT004483.1">
    <property type="protein sequence ID" value="CLYHEMP004483.1"/>
    <property type="gene ID" value="CLYHEMG004483"/>
</dbReference>
<name>A0A7M5V8W3_9CNID</name>
<comment type="similarity">
    <text evidence="1">Belongs to the FAM221 family.</text>
</comment>
<dbReference type="AlphaFoldDB" id="A0A7M5V8W3"/>
<dbReference type="GeneID" id="136805878"/>
<dbReference type="Proteomes" id="UP000594262">
    <property type="component" value="Unplaced"/>
</dbReference>
<dbReference type="RefSeq" id="XP_066918546.1">
    <property type="nucleotide sequence ID" value="XM_067062445.1"/>
</dbReference>
<dbReference type="PANTHER" id="PTHR31214">
    <property type="entry name" value="PROTEIN FAM221A-RELATED"/>
    <property type="match status" value="1"/>
</dbReference>
<accession>A0A7M5V8W3</accession>
<evidence type="ECO:0000256" key="2">
    <source>
        <dbReference type="ARBA" id="ARBA00039630"/>
    </source>
</evidence>
<reference evidence="3" key="1">
    <citation type="submission" date="2021-01" db="UniProtKB">
        <authorList>
            <consortium name="EnsemblMetazoa"/>
        </authorList>
    </citation>
    <scope>IDENTIFICATION</scope>
</reference>
<evidence type="ECO:0000256" key="1">
    <source>
        <dbReference type="ARBA" id="ARBA00011026"/>
    </source>
</evidence>
<dbReference type="PANTHER" id="PTHR31214:SF2">
    <property type="entry name" value="PROTEIN FAM221A"/>
    <property type="match status" value="1"/>
</dbReference>
<keyword evidence="4" id="KW-1185">Reference proteome</keyword>
<organism evidence="3 4">
    <name type="scientific">Clytia hemisphaerica</name>
    <dbReference type="NCBI Taxonomy" id="252671"/>
    <lineage>
        <taxon>Eukaryota</taxon>
        <taxon>Metazoa</taxon>
        <taxon>Cnidaria</taxon>
        <taxon>Hydrozoa</taxon>
        <taxon>Hydroidolina</taxon>
        <taxon>Leptothecata</taxon>
        <taxon>Obeliida</taxon>
        <taxon>Clytiidae</taxon>
        <taxon>Clytia</taxon>
    </lineage>
</organism>
<dbReference type="OrthoDB" id="310364at2759"/>
<sequence>MAVTHLKIEKKGAESIDEYLEYERIVGGDDKGKLFTPSQYEKYKKKMIPIRMNNRLYVCWASLKTGIECKQVGPETKCFCQHRYKQHKSDFEVLPTDRPFKLPCEELGCRCRSFSYIPRNGSQSIRCTCKHTTEEHSVVGAKKCQKTSCGCKKFYSQFTCGCGDPCSNHRMIIETKEERLSRGKPVGRDVPYKAMGGLTGFSSLADGYMRMDASGVGAPSMEILEQPSSMYFSFIFIGSVRFYLNLSSKQGVCLFKEGV</sequence>
<dbReference type="InterPro" id="IPR026755">
    <property type="entry name" value="Fam221a/b"/>
</dbReference>
<proteinExistence type="inferred from homology"/>
<evidence type="ECO:0000313" key="3">
    <source>
        <dbReference type="EnsemblMetazoa" id="CLYHEMP004483.1"/>
    </source>
</evidence>
<dbReference type="Pfam" id="PF14753">
    <property type="entry name" value="FAM221"/>
    <property type="match status" value="1"/>
</dbReference>
<protein>
    <recommendedName>
        <fullName evidence="2">Protein FAM221A</fullName>
    </recommendedName>
</protein>
<evidence type="ECO:0000313" key="4">
    <source>
        <dbReference type="Proteomes" id="UP000594262"/>
    </source>
</evidence>